<keyword evidence="3" id="KW-1185">Reference proteome</keyword>
<protein>
    <recommendedName>
        <fullName evidence="4">DUF4238 domain-containing protein</fullName>
    </recommendedName>
</protein>
<dbReference type="Pfam" id="PF14022">
    <property type="entry name" value="DUF4238"/>
    <property type="match status" value="1"/>
</dbReference>
<sequence length="355" mass="39513">MQTLIAQAAASEAGPSRQRKHHLVPRSYLERWADGGTVRVTRADDRYSYHATPANAARETDYYRIESDDLDPAEIPPLIFETMLGSAEGYGKRAIDELLVKHPSQIDPELMMGFAWFLAFQLTRGEAFRRQQRQAAADFFRMDTKDLTDQQLATRLGRDLAEADFAEIREFIGQVQAGKIVAQPQTAMILGNAATTASELCRHILFREWYVVRTPNVLVTCDEPVVVLGGPDHDRAERAGVESAAVILYPLAPNALLALFRQGTQVEPPLELDHAETAEVNREIIANASRWAFERGSRRATLALTVPPLPAAATVMEGPLTGIGSPGQTVHRVYRPSRWANAERVPPLPVARWWQ</sequence>
<evidence type="ECO:0000256" key="1">
    <source>
        <dbReference type="SAM" id="MobiDB-lite"/>
    </source>
</evidence>
<name>A0A2W2DG10_9ACTN</name>
<proteinExistence type="predicted"/>
<comment type="caution">
    <text evidence="2">The sequence shown here is derived from an EMBL/GenBank/DDBJ whole genome shotgun (WGS) entry which is preliminary data.</text>
</comment>
<dbReference type="EMBL" id="POUB01000003">
    <property type="protein sequence ID" value="PZG02859.1"/>
    <property type="molecule type" value="Genomic_DNA"/>
</dbReference>
<evidence type="ECO:0000313" key="3">
    <source>
        <dbReference type="Proteomes" id="UP000248749"/>
    </source>
</evidence>
<reference evidence="2 3" key="1">
    <citation type="submission" date="2018-01" db="EMBL/GenBank/DDBJ databases">
        <title>Draft genome sequence of Salinispora sp. 13K206.</title>
        <authorList>
            <person name="Sahin N."/>
            <person name="Saygin H."/>
            <person name="Ay H."/>
        </authorList>
    </citation>
    <scope>NUCLEOTIDE SEQUENCE [LARGE SCALE GENOMIC DNA]</scope>
    <source>
        <strain evidence="2 3">13K206</strain>
    </source>
</reference>
<dbReference type="Proteomes" id="UP000248749">
    <property type="component" value="Unassembled WGS sequence"/>
</dbReference>
<dbReference type="RefSeq" id="WP_111132211.1">
    <property type="nucleotide sequence ID" value="NZ_POUB01000003.1"/>
</dbReference>
<gene>
    <name evidence="2" type="ORF">C1I99_00755</name>
</gene>
<dbReference type="AlphaFoldDB" id="A0A2W2DG10"/>
<organism evidence="2 3">
    <name type="scientific">Micromonospora deserti</name>
    <dbReference type="NCBI Taxonomy" id="2070366"/>
    <lineage>
        <taxon>Bacteria</taxon>
        <taxon>Bacillati</taxon>
        <taxon>Actinomycetota</taxon>
        <taxon>Actinomycetes</taxon>
        <taxon>Micromonosporales</taxon>
        <taxon>Micromonosporaceae</taxon>
        <taxon>Micromonospora</taxon>
    </lineage>
</organism>
<evidence type="ECO:0008006" key="4">
    <source>
        <dbReference type="Google" id="ProtNLM"/>
    </source>
</evidence>
<evidence type="ECO:0000313" key="2">
    <source>
        <dbReference type="EMBL" id="PZG02859.1"/>
    </source>
</evidence>
<dbReference type="InterPro" id="IPR025332">
    <property type="entry name" value="DUF4238"/>
</dbReference>
<dbReference type="OrthoDB" id="580988at2"/>
<accession>A0A2W2DG10</accession>
<feature type="region of interest" description="Disordered" evidence="1">
    <location>
        <begin position="1"/>
        <end position="22"/>
    </location>
</feature>